<evidence type="ECO:0000313" key="1">
    <source>
        <dbReference type="EMBL" id="AZQ40244.1"/>
    </source>
</evidence>
<dbReference type="PANTHER" id="PTHR46649:SF4">
    <property type="entry name" value="HALOACID DEHALOGENASE-LIKE HYDROLASE (HAD) SUPERFAMILY PROTEIN"/>
    <property type="match status" value="1"/>
</dbReference>
<dbReference type="InterPro" id="IPR036412">
    <property type="entry name" value="HAD-like_sf"/>
</dbReference>
<dbReference type="EMBL" id="CP034539">
    <property type="protein sequence ID" value="AZQ40244.1"/>
    <property type="molecule type" value="Genomic_DNA"/>
</dbReference>
<organism evidence="1 2">
    <name type="scientific">Streptomyces cyaneochromogenes</name>
    <dbReference type="NCBI Taxonomy" id="2496836"/>
    <lineage>
        <taxon>Bacteria</taxon>
        <taxon>Bacillati</taxon>
        <taxon>Actinomycetota</taxon>
        <taxon>Actinomycetes</taxon>
        <taxon>Kitasatosporales</taxon>
        <taxon>Streptomycetaceae</taxon>
        <taxon>Streptomyces</taxon>
    </lineage>
</organism>
<dbReference type="Proteomes" id="UP000280298">
    <property type="component" value="Chromosome"/>
</dbReference>
<keyword evidence="2" id="KW-1185">Reference proteome</keyword>
<dbReference type="SUPFAM" id="SSF56784">
    <property type="entry name" value="HAD-like"/>
    <property type="match status" value="1"/>
</dbReference>
<sequence length="74" mass="8198">MLRALRERGLRIGIVSDFAWDLRTHLAHHGLDDLIDTCVISYEQGREKPDPQLLLKACADLGTAPRPAVGAAHR</sequence>
<dbReference type="Gene3D" id="3.40.50.1000">
    <property type="entry name" value="HAD superfamily/HAD-like"/>
    <property type="match status" value="1"/>
</dbReference>
<proteinExistence type="predicted"/>
<dbReference type="Pfam" id="PF00702">
    <property type="entry name" value="Hydrolase"/>
    <property type="match status" value="1"/>
</dbReference>
<dbReference type="AlphaFoldDB" id="A0A3Q9F087"/>
<evidence type="ECO:0008006" key="3">
    <source>
        <dbReference type="Google" id="ProtNLM"/>
    </source>
</evidence>
<protein>
    <recommendedName>
        <fullName evidence="3">HAD family hydrolase</fullName>
    </recommendedName>
</protein>
<dbReference type="RefSeq" id="WP_126399190.1">
    <property type="nucleotide sequence ID" value="NZ_CP034539.1"/>
</dbReference>
<accession>A0A3Q9F087</accession>
<dbReference type="InterPro" id="IPR023214">
    <property type="entry name" value="HAD_sf"/>
</dbReference>
<dbReference type="OrthoDB" id="3362560at2"/>
<evidence type="ECO:0000313" key="2">
    <source>
        <dbReference type="Proteomes" id="UP000280298"/>
    </source>
</evidence>
<dbReference type="KEGG" id="scya:EJ357_04305"/>
<name>A0A3Q9F087_9ACTN</name>
<gene>
    <name evidence="1" type="ORF">EJ357_04305</name>
</gene>
<dbReference type="PANTHER" id="PTHR46649">
    <property type="match status" value="1"/>
</dbReference>
<reference evidence="1 2" key="1">
    <citation type="journal article" date="2019" name="Int. J. Syst. Evol. Microbiol.">
        <title>Streptomyces cyaneochromogenes sp. nov., a blue pigment-producing actinomycete from manganese-contaminated soil.</title>
        <authorList>
            <person name="Tang X."/>
            <person name="Zhao J."/>
            <person name="Li K."/>
            <person name="Chen Z."/>
            <person name="Sun Y."/>
            <person name="Gao J."/>
        </authorList>
    </citation>
    <scope>NUCLEOTIDE SEQUENCE [LARGE SCALE GENOMIC DNA]</scope>
    <source>
        <strain evidence="1 2">MK-45</strain>
    </source>
</reference>